<dbReference type="Proteomes" id="UP000676336">
    <property type="component" value="Unassembled WGS sequence"/>
</dbReference>
<sequence length="268" mass="30112">MRSTGGAITKQAFGRHGFIGSLYDIRSDRFEGGNLFNRPLKSSMVLTADSASSEYIVDENISQKDTFNKLSIEASMKLSLMAGLIQVEGSAKYLNQTKTDSRTVRVTFMLNLKTKQEHLQISRADLYQYFSSDALENRNATHCVISIIWGARVAATFEQIMTNSEAAEELQGRLAVSLKKVAIQASGEASLEHNNKENSKFESLKISFSGDVLIEDVPRTIEDVFNIFKKVPTLLEGLNDGKGQQLEFELYPLERMAEIFKHELRIER</sequence>
<accession>A0A8S2XUZ8</accession>
<proteinExistence type="predicted"/>
<reference evidence="2" key="1">
    <citation type="submission" date="2021-02" db="EMBL/GenBank/DDBJ databases">
        <authorList>
            <person name="Nowell W R."/>
        </authorList>
    </citation>
    <scope>NUCLEOTIDE SEQUENCE</scope>
</reference>
<gene>
    <name evidence="2" type="ORF">SMN809_LOCUS35446</name>
</gene>
<dbReference type="PANTHER" id="PTHR31594">
    <property type="entry name" value="AIG1-TYPE G DOMAIN-CONTAINING PROTEIN"/>
    <property type="match status" value="1"/>
</dbReference>
<evidence type="ECO:0000313" key="2">
    <source>
        <dbReference type="EMBL" id="CAF4512872.1"/>
    </source>
</evidence>
<comment type="caution">
    <text evidence="2">The sequence shown here is derived from an EMBL/GenBank/DDBJ whole genome shotgun (WGS) entry which is preliminary data.</text>
</comment>
<dbReference type="AlphaFoldDB" id="A0A8S2XUZ8"/>
<dbReference type="InterPro" id="IPR052090">
    <property type="entry name" value="Cytolytic_pore-forming_toxin"/>
</dbReference>
<dbReference type="PANTHER" id="PTHR31594:SF14">
    <property type="entry name" value="FIBRONECTIN TYPE-III DOMAIN-CONTAINING PROTEIN"/>
    <property type="match status" value="1"/>
</dbReference>
<protein>
    <recommendedName>
        <fullName evidence="1">SNTX MACPF/CDC-like domain-containing protein</fullName>
    </recommendedName>
</protein>
<evidence type="ECO:0000313" key="3">
    <source>
        <dbReference type="Proteomes" id="UP000676336"/>
    </source>
</evidence>
<organism evidence="2 3">
    <name type="scientific">Rotaria magnacalcarata</name>
    <dbReference type="NCBI Taxonomy" id="392030"/>
    <lineage>
        <taxon>Eukaryota</taxon>
        <taxon>Metazoa</taxon>
        <taxon>Spiralia</taxon>
        <taxon>Gnathifera</taxon>
        <taxon>Rotifera</taxon>
        <taxon>Eurotatoria</taxon>
        <taxon>Bdelloidea</taxon>
        <taxon>Philodinida</taxon>
        <taxon>Philodinidae</taxon>
        <taxon>Rotaria</taxon>
    </lineage>
</organism>
<name>A0A8S2XUZ8_9BILA</name>
<feature type="domain" description="SNTX MACPF/CDC-like" evidence="1">
    <location>
        <begin position="8"/>
        <end position="261"/>
    </location>
</feature>
<dbReference type="InterPro" id="IPR056072">
    <property type="entry name" value="SNTX_MACPF/CDC-like_dom"/>
</dbReference>
<dbReference type="EMBL" id="CAJOBI010084558">
    <property type="protein sequence ID" value="CAF4512872.1"/>
    <property type="molecule type" value="Genomic_DNA"/>
</dbReference>
<feature type="non-terminal residue" evidence="2">
    <location>
        <position position="268"/>
    </location>
</feature>
<dbReference type="Pfam" id="PF24674">
    <property type="entry name" value="MACPF_SNTX"/>
    <property type="match status" value="1"/>
</dbReference>
<evidence type="ECO:0000259" key="1">
    <source>
        <dbReference type="Pfam" id="PF24674"/>
    </source>
</evidence>